<dbReference type="EMBL" id="AZFH01000181">
    <property type="protein sequence ID" value="KRL77173.1"/>
    <property type="molecule type" value="Genomic_DNA"/>
</dbReference>
<dbReference type="PATRIC" id="fig|1423740.3.peg.1703"/>
<dbReference type="GO" id="GO:0005737">
    <property type="term" value="C:cytoplasm"/>
    <property type="evidence" value="ECO:0007669"/>
    <property type="project" value="UniProtKB-SubCell"/>
</dbReference>
<keyword evidence="2 5" id="KW-0963">Cytoplasm</keyword>
<accession>A0A0R1TEY4</accession>
<evidence type="ECO:0000256" key="4">
    <source>
        <dbReference type="ARBA" id="ARBA00022845"/>
    </source>
</evidence>
<dbReference type="GO" id="GO:0017148">
    <property type="term" value="P:negative regulation of translation"/>
    <property type="evidence" value="ECO:0007669"/>
    <property type="project" value="UniProtKB-UniRule"/>
</dbReference>
<comment type="subcellular location">
    <subcellularLocation>
        <location evidence="5">Cytoplasm</location>
    </subcellularLocation>
</comment>
<evidence type="ECO:0000313" key="7">
    <source>
        <dbReference type="Proteomes" id="UP000051048"/>
    </source>
</evidence>
<comment type="similarity">
    <text evidence="1 5">Belongs to the Iojap/RsfS family.</text>
</comment>
<dbReference type="Pfam" id="PF02410">
    <property type="entry name" value="RsfS"/>
    <property type="match status" value="1"/>
</dbReference>
<dbReference type="GO" id="GO:0042256">
    <property type="term" value="P:cytosolic ribosome assembly"/>
    <property type="evidence" value="ECO:0007669"/>
    <property type="project" value="UniProtKB-UniRule"/>
</dbReference>
<keyword evidence="3 5" id="KW-0678">Repressor</keyword>
<evidence type="ECO:0000256" key="5">
    <source>
        <dbReference type="HAMAP-Rule" id="MF_01477"/>
    </source>
</evidence>
<organism evidence="6 7">
    <name type="scientific">Ligilactobacillus equi DSM 15833 = JCM 10991</name>
    <dbReference type="NCBI Taxonomy" id="1423740"/>
    <lineage>
        <taxon>Bacteria</taxon>
        <taxon>Bacillati</taxon>
        <taxon>Bacillota</taxon>
        <taxon>Bacilli</taxon>
        <taxon>Lactobacillales</taxon>
        <taxon>Lactobacillaceae</taxon>
        <taxon>Ligilactobacillus</taxon>
    </lineage>
</organism>
<dbReference type="PANTHER" id="PTHR21043:SF0">
    <property type="entry name" value="MITOCHONDRIAL ASSEMBLY OF RIBOSOMAL LARGE SUBUNIT PROTEIN 1"/>
    <property type="match status" value="1"/>
</dbReference>
<dbReference type="InterPro" id="IPR043519">
    <property type="entry name" value="NT_sf"/>
</dbReference>
<dbReference type="STRING" id="1423740.FC36_GL001576"/>
<proteinExistence type="inferred from homology"/>
<dbReference type="PANTHER" id="PTHR21043">
    <property type="entry name" value="IOJAP SUPERFAMILY ORTHOLOG"/>
    <property type="match status" value="1"/>
</dbReference>
<protein>
    <recommendedName>
        <fullName evidence="5">Ribosomal silencing factor RsfS</fullName>
    </recommendedName>
</protein>
<dbReference type="GO" id="GO:0090071">
    <property type="term" value="P:negative regulation of ribosome biogenesis"/>
    <property type="evidence" value="ECO:0007669"/>
    <property type="project" value="UniProtKB-UniRule"/>
</dbReference>
<dbReference type="SUPFAM" id="SSF81301">
    <property type="entry name" value="Nucleotidyltransferase"/>
    <property type="match status" value="1"/>
</dbReference>
<reference evidence="6 7" key="1">
    <citation type="journal article" date="2015" name="Genome Announc.">
        <title>Expanding the biotechnology potential of lactobacilli through comparative genomics of 213 strains and associated genera.</title>
        <authorList>
            <person name="Sun Z."/>
            <person name="Harris H.M."/>
            <person name="McCann A."/>
            <person name="Guo C."/>
            <person name="Argimon S."/>
            <person name="Zhang W."/>
            <person name="Yang X."/>
            <person name="Jeffery I.B."/>
            <person name="Cooney J.C."/>
            <person name="Kagawa T.F."/>
            <person name="Liu W."/>
            <person name="Song Y."/>
            <person name="Salvetti E."/>
            <person name="Wrobel A."/>
            <person name="Rasinkangas P."/>
            <person name="Parkhill J."/>
            <person name="Rea M.C."/>
            <person name="O'Sullivan O."/>
            <person name="Ritari J."/>
            <person name="Douillard F.P."/>
            <person name="Paul Ross R."/>
            <person name="Yang R."/>
            <person name="Briner A.E."/>
            <person name="Felis G.E."/>
            <person name="de Vos W.M."/>
            <person name="Barrangou R."/>
            <person name="Klaenhammer T.R."/>
            <person name="Caufield P.W."/>
            <person name="Cui Y."/>
            <person name="Zhang H."/>
            <person name="O'Toole P.W."/>
        </authorList>
    </citation>
    <scope>NUCLEOTIDE SEQUENCE [LARGE SCALE GENOMIC DNA]</scope>
    <source>
        <strain evidence="6 7">DSM 15833</strain>
    </source>
</reference>
<gene>
    <name evidence="5" type="primary">rsfS</name>
    <name evidence="6" type="ORF">FC36_GL001576</name>
</gene>
<evidence type="ECO:0000256" key="1">
    <source>
        <dbReference type="ARBA" id="ARBA00010574"/>
    </source>
</evidence>
<keyword evidence="4 5" id="KW-0810">Translation regulation</keyword>
<comment type="caution">
    <text evidence="6">The sequence shown here is derived from an EMBL/GenBank/DDBJ whole genome shotgun (WGS) entry which is preliminary data.</text>
</comment>
<dbReference type="InterPro" id="IPR004394">
    <property type="entry name" value="Iojap/RsfS/C7orf30"/>
</dbReference>
<evidence type="ECO:0000256" key="3">
    <source>
        <dbReference type="ARBA" id="ARBA00022491"/>
    </source>
</evidence>
<dbReference type="NCBIfam" id="TIGR00090">
    <property type="entry name" value="rsfS_iojap_ybeB"/>
    <property type="match status" value="1"/>
</dbReference>
<evidence type="ECO:0000313" key="6">
    <source>
        <dbReference type="EMBL" id="KRL77173.1"/>
    </source>
</evidence>
<sequence>MGLWPLGGKNLDSKELLQTVVTAADSKRAEEIVALDVQGVSLLADYFVIMQATSDRQVKAIAEEIQEQVEEKGGTIREVEGKSTANWILIDMGDVVAHVFKEETRQFYNLEKLWADAPLVDVAGWIKE</sequence>
<comment type="subunit">
    <text evidence="5">Interacts with ribosomal protein uL14 (rplN).</text>
</comment>
<evidence type="ECO:0000256" key="2">
    <source>
        <dbReference type="ARBA" id="ARBA00022490"/>
    </source>
</evidence>
<dbReference type="HAMAP" id="MF_01477">
    <property type="entry name" value="Iojap_RsfS"/>
    <property type="match status" value="1"/>
</dbReference>
<dbReference type="GO" id="GO:0043023">
    <property type="term" value="F:ribosomal large subunit binding"/>
    <property type="evidence" value="ECO:0007669"/>
    <property type="project" value="TreeGrafter"/>
</dbReference>
<dbReference type="Gene3D" id="3.30.460.10">
    <property type="entry name" value="Beta Polymerase, domain 2"/>
    <property type="match status" value="1"/>
</dbReference>
<dbReference type="Proteomes" id="UP000051048">
    <property type="component" value="Unassembled WGS sequence"/>
</dbReference>
<dbReference type="AlphaFoldDB" id="A0A0R1TEY4"/>
<name>A0A0R1TEY4_9LACO</name>
<comment type="function">
    <text evidence="5">Functions as a ribosomal silencing factor. Interacts with ribosomal protein uL14 (rplN), blocking formation of intersubunit bridge B8. Prevents association of the 30S and 50S ribosomal subunits and the formation of functional ribosomes, thus repressing translation.</text>
</comment>
<dbReference type="FunFam" id="3.30.460.10:FF:000015">
    <property type="entry name" value="Ribosomal silencing factor RsfS"/>
    <property type="match status" value="1"/>
</dbReference>